<evidence type="ECO:0000256" key="1">
    <source>
        <dbReference type="SAM" id="MobiDB-lite"/>
    </source>
</evidence>
<feature type="region of interest" description="Disordered" evidence="1">
    <location>
        <begin position="133"/>
        <end position="232"/>
    </location>
</feature>
<feature type="compositionally biased region" description="Acidic residues" evidence="1">
    <location>
        <begin position="187"/>
        <end position="214"/>
    </location>
</feature>
<dbReference type="Proteomes" id="UP001341840">
    <property type="component" value="Unassembled WGS sequence"/>
</dbReference>
<evidence type="ECO:0000313" key="2">
    <source>
        <dbReference type="EMBL" id="MED6111669.1"/>
    </source>
</evidence>
<feature type="non-terminal residue" evidence="2">
    <location>
        <position position="1"/>
    </location>
</feature>
<proteinExistence type="predicted"/>
<dbReference type="EMBL" id="JASCZI010000415">
    <property type="protein sequence ID" value="MED6111669.1"/>
    <property type="molecule type" value="Genomic_DNA"/>
</dbReference>
<protein>
    <submittedName>
        <fullName evidence="2">Uncharacterized protein</fullName>
    </submittedName>
</protein>
<accession>A0ABU6QI91</accession>
<organism evidence="2 3">
    <name type="scientific">Stylosanthes scabra</name>
    <dbReference type="NCBI Taxonomy" id="79078"/>
    <lineage>
        <taxon>Eukaryota</taxon>
        <taxon>Viridiplantae</taxon>
        <taxon>Streptophyta</taxon>
        <taxon>Embryophyta</taxon>
        <taxon>Tracheophyta</taxon>
        <taxon>Spermatophyta</taxon>
        <taxon>Magnoliopsida</taxon>
        <taxon>eudicotyledons</taxon>
        <taxon>Gunneridae</taxon>
        <taxon>Pentapetalae</taxon>
        <taxon>rosids</taxon>
        <taxon>fabids</taxon>
        <taxon>Fabales</taxon>
        <taxon>Fabaceae</taxon>
        <taxon>Papilionoideae</taxon>
        <taxon>50 kb inversion clade</taxon>
        <taxon>dalbergioids sensu lato</taxon>
        <taxon>Dalbergieae</taxon>
        <taxon>Pterocarpus clade</taxon>
        <taxon>Stylosanthes</taxon>
    </lineage>
</organism>
<evidence type="ECO:0000313" key="3">
    <source>
        <dbReference type="Proteomes" id="UP001341840"/>
    </source>
</evidence>
<reference evidence="2 3" key="1">
    <citation type="journal article" date="2023" name="Plants (Basel)">
        <title>Bridging the Gap: Combining Genomics and Transcriptomics Approaches to Understand Stylosanthes scabra, an Orphan Legume from the Brazilian Caatinga.</title>
        <authorList>
            <person name="Ferreira-Neto J.R.C."/>
            <person name="da Silva M.D."/>
            <person name="Binneck E."/>
            <person name="de Melo N.F."/>
            <person name="da Silva R.H."/>
            <person name="de Melo A.L.T.M."/>
            <person name="Pandolfi V."/>
            <person name="Bustamante F.O."/>
            <person name="Brasileiro-Vidal A.C."/>
            <person name="Benko-Iseppon A.M."/>
        </authorList>
    </citation>
    <scope>NUCLEOTIDE SEQUENCE [LARGE SCALE GENOMIC DNA]</scope>
    <source>
        <tissue evidence="2">Leaves</tissue>
    </source>
</reference>
<comment type="caution">
    <text evidence="2">The sequence shown here is derived from an EMBL/GenBank/DDBJ whole genome shotgun (WGS) entry which is preliminary data.</text>
</comment>
<name>A0ABU6QI91_9FABA</name>
<sequence>GDRVIFYEELDDDMYETWDIFDTIFRDKLRIRAYPSAEPFRFPLQSVHFDPNFLYDYPISLMFPNGGILHPSPPSEPYYSPPRDPTFPQFGFNPDHAKISLVSPLSYYPPVYFPPGQDGYDYAPYDPPVDLVPVKIEPRSPPPASADTRVIGEPYDPLDDFDGFSAQYFQDPHGGAAAPMEEHSSEDPMDEDDQDMEMADTDSEDEDPLEEDELSTSLEAVSLGGRLELYTL</sequence>
<gene>
    <name evidence="2" type="ORF">PIB30_054436</name>
</gene>
<keyword evidence="3" id="KW-1185">Reference proteome</keyword>